<dbReference type="AlphaFoldDB" id="A0A855MLD1"/>
<gene>
    <name evidence="2" type="ORF">F131LOC_00786</name>
</gene>
<sequence length="68" mass="7437">MSSLYQSMIAAIEQSITPLAGRLGQQKYVIAIRDGFTAALPFMIIGSFMLVFIFPPFSTDTTVGFART</sequence>
<keyword evidence="1" id="KW-0812">Transmembrane</keyword>
<keyword evidence="1" id="KW-0472">Membrane</keyword>
<accession>A0A855MLD1</accession>
<dbReference type="PANTHER" id="PTHR33989:SF4">
    <property type="entry name" value="PTS SYSTEM N,N'-DIACETYLCHITOBIOSE-SPECIFIC EIIC COMPONENT"/>
    <property type="match status" value="1"/>
</dbReference>
<organism evidence="2">
    <name type="scientific">Pectobacterium versatile</name>
    <dbReference type="NCBI Taxonomy" id="2488639"/>
    <lineage>
        <taxon>Bacteria</taxon>
        <taxon>Pseudomonadati</taxon>
        <taxon>Pseudomonadota</taxon>
        <taxon>Gammaproteobacteria</taxon>
        <taxon>Enterobacterales</taxon>
        <taxon>Pectobacteriaceae</taxon>
        <taxon>Pectobacterium</taxon>
    </lineage>
</organism>
<evidence type="ECO:0000313" key="2">
    <source>
        <dbReference type="EMBL" id="POY51274.1"/>
    </source>
</evidence>
<reference evidence="2" key="1">
    <citation type="submission" date="2017-12" db="EMBL/GenBank/DDBJ databases">
        <title>First report on the novel genomospecies/subspecies of Pectobacterium carotovorum in Russia.</title>
        <authorList>
            <person name="Shirshikov F.V."/>
            <person name="Miroshnikov K."/>
            <person name="Toshakov S.V."/>
            <person name="Kabanova A.P."/>
            <person name="Barannik A.P."/>
            <person name="Shneider M."/>
            <person name="Ignatov A.N."/>
            <person name="Miroshnikov K.A."/>
        </authorList>
    </citation>
    <scope>NUCLEOTIDE SEQUENCE [LARGE SCALE GENOMIC DNA]</scope>
    <source>
        <strain evidence="2">F131</strain>
    </source>
</reference>
<evidence type="ECO:0000256" key="1">
    <source>
        <dbReference type="SAM" id="Phobius"/>
    </source>
</evidence>
<proteinExistence type="predicted"/>
<dbReference type="PANTHER" id="PTHR33989">
    <property type="match status" value="1"/>
</dbReference>
<dbReference type="EMBL" id="PDVW01000003">
    <property type="protein sequence ID" value="POY51274.1"/>
    <property type="molecule type" value="Genomic_DNA"/>
</dbReference>
<feature type="transmembrane region" description="Helical" evidence="1">
    <location>
        <begin position="35"/>
        <end position="54"/>
    </location>
</feature>
<protein>
    <submittedName>
        <fullName evidence="2">PTS cellobiose transporter subunit IIC</fullName>
    </submittedName>
</protein>
<dbReference type="InterPro" id="IPR051088">
    <property type="entry name" value="PTS_Sugar-EIIC/EIIB"/>
</dbReference>
<name>A0A855MLD1_9GAMM</name>
<comment type="caution">
    <text evidence="2">The sequence shown here is derived from an EMBL/GenBank/DDBJ whole genome shotgun (WGS) entry which is preliminary data.</text>
</comment>
<keyword evidence="1" id="KW-1133">Transmembrane helix</keyword>